<dbReference type="InterPro" id="IPR013096">
    <property type="entry name" value="Cupin_2"/>
</dbReference>
<protein>
    <recommendedName>
        <fullName evidence="1">Cupin type-2 domain-containing protein</fullName>
    </recommendedName>
</protein>
<dbReference type="EMBL" id="MHLI01000015">
    <property type="protein sequence ID" value="OGZ05285.1"/>
    <property type="molecule type" value="Genomic_DNA"/>
</dbReference>
<reference evidence="2 3" key="1">
    <citation type="journal article" date="2016" name="Nat. Commun.">
        <title>Thousands of microbial genomes shed light on interconnected biogeochemical processes in an aquifer system.</title>
        <authorList>
            <person name="Anantharaman K."/>
            <person name="Brown C.T."/>
            <person name="Hug L.A."/>
            <person name="Sharon I."/>
            <person name="Castelle C.J."/>
            <person name="Probst A.J."/>
            <person name="Thomas B.C."/>
            <person name="Singh A."/>
            <person name="Wilkins M.J."/>
            <person name="Karaoz U."/>
            <person name="Brodie E.L."/>
            <person name="Williams K.H."/>
            <person name="Hubbard S.S."/>
            <person name="Banfield J.F."/>
        </authorList>
    </citation>
    <scope>NUCLEOTIDE SEQUENCE [LARGE SCALE GENOMIC DNA]</scope>
</reference>
<name>A0A1G2CV86_9BACT</name>
<evidence type="ECO:0000259" key="1">
    <source>
        <dbReference type="Pfam" id="PF07883"/>
    </source>
</evidence>
<proteinExistence type="predicted"/>
<evidence type="ECO:0000313" key="2">
    <source>
        <dbReference type="EMBL" id="OGZ05285.1"/>
    </source>
</evidence>
<dbReference type="InterPro" id="IPR014710">
    <property type="entry name" value="RmlC-like_jellyroll"/>
</dbReference>
<dbReference type="SUPFAM" id="SSF51182">
    <property type="entry name" value="RmlC-like cupins"/>
    <property type="match status" value="1"/>
</dbReference>
<dbReference type="Proteomes" id="UP000177122">
    <property type="component" value="Unassembled WGS sequence"/>
</dbReference>
<gene>
    <name evidence="2" type="ORF">A2845_03110</name>
</gene>
<accession>A0A1G2CV86</accession>
<dbReference type="PANTHER" id="PTHR43346:SF1">
    <property type="entry name" value="QUERCETIN 2,3-DIOXYGENASE-RELATED"/>
    <property type="match status" value="1"/>
</dbReference>
<sequence>MSYHTNIVKKTEENEDFRRVLFTGTNSQLVVMSIPPDGEVGEETHKYTEQTLFFLSGTGEGILDDEKFPVSSGDVVVVVPGTKHNFRNIGAVALKIYTVYAPPNHIDGRVHHTKADADADIADEAVGESAPAQ</sequence>
<evidence type="ECO:0000313" key="3">
    <source>
        <dbReference type="Proteomes" id="UP000177122"/>
    </source>
</evidence>
<dbReference type="Pfam" id="PF07883">
    <property type="entry name" value="Cupin_2"/>
    <property type="match status" value="1"/>
</dbReference>
<dbReference type="PANTHER" id="PTHR43346">
    <property type="entry name" value="LIGAND BINDING DOMAIN PROTEIN, PUTATIVE (AFU_ORTHOLOGUE AFUA_6G14370)-RELATED"/>
    <property type="match status" value="1"/>
</dbReference>
<dbReference type="InterPro" id="IPR052538">
    <property type="entry name" value="Flavonoid_dioxygenase-like"/>
</dbReference>
<organism evidence="2 3">
    <name type="scientific">Candidatus Lloydbacteria bacterium RIFCSPHIGHO2_01_FULL_49_22</name>
    <dbReference type="NCBI Taxonomy" id="1798658"/>
    <lineage>
        <taxon>Bacteria</taxon>
        <taxon>Candidatus Lloydiibacteriota</taxon>
    </lineage>
</organism>
<dbReference type="InterPro" id="IPR011051">
    <property type="entry name" value="RmlC_Cupin_sf"/>
</dbReference>
<dbReference type="AlphaFoldDB" id="A0A1G2CV86"/>
<feature type="domain" description="Cupin type-2" evidence="1">
    <location>
        <begin position="31"/>
        <end position="100"/>
    </location>
</feature>
<comment type="caution">
    <text evidence="2">The sequence shown here is derived from an EMBL/GenBank/DDBJ whole genome shotgun (WGS) entry which is preliminary data.</text>
</comment>
<dbReference type="Gene3D" id="2.60.120.10">
    <property type="entry name" value="Jelly Rolls"/>
    <property type="match status" value="1"/>
</dbReference>